<dbReference type="EMBL" id="JARK01001530">
    <property type="protein sequence ID" value="EYB92410.1"/>
    <property type="molecule type" value="Genomic_DNA"/>
</dbReference>
<keyword evidence="2" id="KW-1185">Reference proteome</keyword>
<accession>A0A016SP68</accession>
<evidence type="ECO:0000313" key="2">
    <source>
        <dbReference type="Proteomes" id="UP000024635"/>
    </source>
</evidence>
<name>A0A016SP68_9BILA</name>
<dbReference type="AlphaFoldDB" id="A0A016SP68"/>
<comment type="caution">
    <text evidence="1">The sequence shown here is derived from an EMBL/GenBank/DDBJ whole genome shotgun (WGS) entry which is preliminary data.</text>
</comment>
<proteinExistence type="predicted"/>
<reference evidence="2" key="1">
    <citation type="journal article" date="2015" name="Nat. Genet.">
        <title>The genome and transcriptome of the zoonotic hookworm Ancylostoma ceylanicum identify infection-specific gene families.</title>
        <authorList>
            <person name="Schwarz E.M."/>
            <person name="Hu Y."/>
            <person name="Antoshechkin I."/>
            <person name="Miller M.M."/>
            <person name="Sternberg P.W."/>
            <person name="Aroian R.V."/>
        </authorList>
    </citation>
    <scope>NUCLEOTIDE SEQUENCE</scope>
    <source>
        <strain evidence="2">HY135</strain>
    </source>
</reference>
<dbReference type="Proteomes" id="UP000024635">
    <property type="component" value="Unassembled WGS sequence"/>
</dbReference>
<organism evidence="1 2">
    <name type="scientific">Ancylostoma ceylanicum</name>
    <dbReference type="NCBI Taxonomy" id="53326"/>
    <lineage>
        <taxon>Eukaryota</taxon>
        <taxon>Metazoa</taxon>
        <taxon>Ecdysozoa</taxon>
        <taxon>Nematoda</taxon>
        <taxon>Chromadorea</taxon>
        <taxon>Rhabditida</taxon>
        <taxon>Rhabditina</taxon>
        <taxon>Rhabditomorpha</taxon>
        <taxon>Strongyloidea</taxon>
        <taxon>Ancylostomatidae</taxon>
        <taxon>Ancylostomatinae</taxon>
        <taxon>Ancylostoma</taxon>
    </lineage>
</organism>
<evidence type="ECO:0000313" key="1">
    <source>
        <dbReference type="EMBL" id="EYB92410.1"/>
    </source>
</evidence>
<dbReference type="OrthoDB" id="5779952at2759"/>
<gene>
    <name evidence="1" type="primary">Acey_s0194.g1432</name>
    <name evidence="1" type="synonym">Acey-C50F4.9</name>
    <name evidence="1" type="ORF">Y032_0194g1432</name>
</gene>
<protein>
    <submittedName>
        <fullName evidence="1">Uncharacterized protein</fullName>
    </submittedName>
</protein>
<sequence>MADTFTASRLRQHGHDVQQRCVDTVDPPVHNRTGLRPSIPTKLCAVQALMSATPHATAHVYSKFDFTKPCQKCALQNEHTARKIDRCEFVKTGIVG</sequence>